<evidence type="ECO:0000313" key="3">
    <source>
        <dbReference type="EMBL" id="KAF8914350.1"/>
    </source>
</evidence>
<keyword evidence="2" id="KW-0812">Transmembrane</keyword>
<proteinExistence type="predicted"/>
<feature type="transmembrane region" description="Helical" evidence="2">
    <location>
        <begin position="94"/>
        <end position="115"/>
    </location>
</feature>
<feature type="transmembrane region" description="Helical" evidence="2">
    <location>
        <begin position="58"/>
        <end position="82"/>
    </location>
</feature>
<dbReference type="EMBL" id="JADNYJ010000001">
    <property type="protein sequence ID" value="KAF8914350.1"/>
    <property type="molecule type" value="Genomic_DNA"/>
</dbReference>
<dbReference type="Proteomes" id="UP000724874">
    <property type="component" value="Unassembled WGS sequence"/>
</dbReference>
<sequence length="330" mass="36877">MARLGVAWTASTIITLFGAVTNTIITIQVLAAWHSIKWEPESEWELSGDKWQVTGVKIIWALLSLYFASAAAVCIIGLHGVLKHKPSLVRFYRDYSIADFSFSAFFTALATYGAFLGPARVGVCEELSRHPDMMRNLLEIGLNLENCELWLSRAVFVGLAVMFFVMVIRLHFLLAVSTYYSHLARHYPNHHQRSPSCPPSCIPQSSSSSSLSNPHSLKDSSPSSSSVPMQRILVLPKPAVGLNPDLEPGVELVYAPVLKHTLPKEVQEQATEIWIPSASSSSRTHHHRRHHHHRSHSHRHRSSSRETTGRIKLDITPDEGLIPYKDGVKE</sequence>
<organism evidence="3 4">
    <name type="scientific">Gymnopilus junonius</name>
    <name type="common">Spectacular rustgill mushroom</name>
    <name type="synonym">Gymnopilus spectabilis subsp. junonius</name>
    <dbReference type="NCBI Taxonomy" id="109634"/>
    <lineage>
        <taxon>Eukaryota</taxon>
        <taxon>Fungi</taxon>
        <taxon>Dikarya</taxon>
        <taxon>Basidiomycota</taxon>
        <taxon>Agaricomycotina</taxon>
        <taxon>Agaricomycetes</taxon>
        <taxon>Agaricomycetidae</taxon>
        <taxon>Agaricales</taxon>
        <taxon>Agaricineae</taxon>
        <taxon>Hymenogastraceae</taxon>
        <taxon>Gymnopilus</taxon>
    </lineage>
</organism>
<feature type="compositionally biased region" description="Basic and acidic residues" evidence="1">
    <location>
        <begin position="303"/>
        <end position="315"/>
    </location>
</feature>
<feature type="region of interest" description="Disordered" evidence="1">
    <location>
        <begin position="193"/>
        <end position="228"/>
    </location>
</feature>
<keyword evidence="4" id="KW-1185">Reference proteome</keyword>
<reference evidence="3" key="1">
    <citation type="submission" date="2020-11" db="EMBL/GenBank/DDBJ databases">
        <authorList>
            <consortium name="DOE Joint Genome Institute"/>
            <person name="Ahrendt S."/>
            <person name="Riley R."/>
            <person name="Andreopoulos W."/>
            <person name="LaButti K."/>
            <person name="Pangilinan J."/>
            <person name="Ruiz-duenas F.J."/>
            <person name="Barrasa J.M."/>
            <person name="Sanchez-Garcia M."/>
            <person name="Camarero S."/>
            <person name="Miyauchi S."/>
            <person name="Serrano A."/>
            <person name="Linde D."/>
            <person name="Babiker R."/>
            <person name="Drula E."/>
            <person name="Ayuso-Fernandez I."/>
            <person name="Pacheco R."/>
            <person name="Padilla G."/>
            <person name="Ferreira P."/>
            <person name="Barriuso J."/>
            <person name="Kellner H."/>
            <person name="Castanera R."/>
            <person name="Alfaro M."/>
            <person name="Ramirez L."/>
            <person name="Pisabarro A.G."/>
            <person name="Kuo A."/>
            <person name="Tritt A."/>
            <person name="Lipzen A."/>
            <person name="He G."/>
            <person name="Yan M."/>
            <person name="Ng V."/>
            <person name="Cullen D."/>
            <person name="Martin F."/>
            <person name="Rosso M.-N."/>
            <person name="Henrissat B."/>
            <person name="Hibbett D."/>
            <person name="Martinez A.T."/>
            <person name="Grigoriev I.V."/>
        </authorList>
    </citation>
    <scope>NUCLEOTIDE SEQUENCE</scope>
    <source>
        <strain evidence="3">AH 44721</strain>
    </source>
</reference>
<feature type="transmembrane region" description="Helical" evidence="2">
    <location>
        <begin position="12"/>
        <end position="36"/>
    </location>
</feature>
<keyword evidence="2" id="KW-0472">Membrane</keyword>
<evidence type="ECO:0000313" key="4">
    <source>
        <dbReference type="Proteomes" id="UP000724874"/>
    </source>
</evidence>
<name>A0A9P5P3R9_GYMJU</name>
<feature type="compositionally biased region" description="Basic residues" evidence="1">
    <location>
        <begin position="283"/>
        <end position="302"/>
    </location>
</feature>
<feature type="region of interest" description="Disordered" evidence="1">
    <location>
        <begin position="277"/>
        <end position="330"/>
    </location>
</feature>
<evidence type="ECO:0000256" key="1">
    <source>
        <dbReference type="SAM" id="MobiDB-lite"/>
    </source>
</evidence>
<comment type="caution">
    <text evidence="3">The sequence shown here is derived from an EMBL/GenBank/DDBJ whole genome shotgun (WGS) entry which is preliminary data.</text>
</comment>
<feature type="compositionally biased region" description="Low complexity" evidence="1">
    <location>
        <begin position="202"/>
        <end position="228"/>
    </location>
</feature>
<dbReference type="OrthoDB" id="2355659at2759"/>
<accession>A0A9P5P3R9</accession>
<gene>
    <name evidence="3" type="ORF">CPB84DRAFT_1759047</name>
</gene>
<keyword evidence="2" id="KW-1133">Transmembrane helix</keyword>
<dbReference type="AlphaFoldDB" id="A0A9P5P3R9"/>
<feature type="transmembrane region" description="Helical" evidence="2">
    <location>
        <begin position="154"/>
        <end position="176"/>
    </location>
</feature>
<evidence type="ECO:0000256" key="2">
    <source>
        <dbReference type="SAM" id="Phobius"/>
    </source>
</evidence>
<protein>
    <submittedName>
        <fullName evidence="3">Uncharacterized protein</fullName>
    </submittedName>
</protein>